<accession>A0A5B7GZL8</accession>
<organism evidence="1 2">
    <name type="scientific">Portunus trituberculatus</name>
    <name type="common">Swimming crab</name>
    <name type="synonym">Neptunus trituberculatus</name>
    <dbReference type="NCBI Taxonomy" id="210409"/>
    <lineage>
        <taxon>Eukaryota</taxon>
        <taxon>Metazoa</taxon>
        <taxon>Ecdysozoa</taxon>
        <taxon>Arthropoda</taxon>
        <taxon>Crustacea</taxon>
        <taxon>Multicrustacea</taxon>
        <taxon>Malacostraca</taxon>
        <taxon>Eumalacostraca</taxon>
        <taxon>Eucarida</taxon>
        <taxon>Decapoda</taxon>
        <taxon>Pleocyemata</taxon>
        <taxon>Brachyura</taxon>
        <taxon>Eubrachyura</taxon>
        <taxon>Portunoidea</taxon>
        <taxon>Portunidae</taxon>
        <taxon>Portuninae</taxon>
        <taxon>Portunus</taxon>
    </lineage>
</organism>
<evidence type="ECO:0000313" key="2">
    <source>
        <dbReference type="Proteomes" id="UP000324222"/>
    </source>
</evidence>
<gene>
    <name evidence="1" type="ORF">E2C01_059877</name>
</gene>
<name>A0A5B7GZL8_PORTR</name>
<evidence type="ECO:0000313" key="1">
    <source>
        <dbReference type="EMBL" id="MPC65741.1"/>
    </source>
</evidence>
<dbReference type="AlphaFoldDB" id="A0A5B7GZL8"/>
<keyword evidence="2" id="KW-1185">Reference proteome</keyword>
<proteinExistence type="predicted"/>
<dbReference type="EMBL" id="VSRR010023757">
    <property type="protein sequence ID" value="MPC65741.1"/>
    <property type="molecule type" value="Genomic_DNA"/>
</dbReference>
<protein>
    <submittedName>
        <fullName evidence="1">Uncharacterized protein</fullName>
    </submittedName>
</protein>
<dbReference type="Proteomes" id="UP000324222">
    <property type="component" value="Unassembled WGS sequence"/>
</dbReference>
<reference evidence="1 2" key="1">
    <citation type="submission" date="2019-05" db="EMBL/GenBank/DDBJ databases">
        <title>Another draft genome of Portunus trituberculatus and its Hox gene families provides insights of decapod evolution.</title>
        <authorList>
            <person name="Jeong J.-H."/>
            <person name="Song I."/>
            <person name="Kim S."/>
            <person name="Choi T."/>
            <person name="Kim D."/>
            <person name="Ryu S."/>
            <person name="Kim W."/>
        </authorList>
    </citation>
    <scope>NUCLEOTIDE SEQUENCE [LARGE SCALE GENOMIC DNA]</scope>
    <source>
        <tissue evidence="1">Muscle</tissue>
    </source>
</reference>
<sequence>MVSGLELVSLRVCPEPHLCWSTRKTQPLRGGSYEVGGELREQIVSREMLTTSLRLVSHRQWPGYGAARCEGRVRANGVPSLSCHTLPRYPEACLWSRASPSLPTNTTAAVRTTTITTIRYVPPPTLPNH</sequence>
<comment type="caution">
    <text evidence="1">The sequence shown here is derived from an EMBL/GenBank/DDBJ whole genome shotgun (WGS) entry which is preliminary data.</text>
</comment>